<dbReference type="PROSITE" id="PS50178">
    <property type="entry name" value="ZF_FYVE"/>
    <property type="match status" value="1"/>
</dbReference>
<accession>A0ABP1QFQ9</accession>
<dbReference type="CDD" id="cd03334">
    <property type="entry name" value="Fab1_TCP"/>
    <property type="match status" value="1"/>
</dbReference>
<feature type="compositionally biased region" description="Low complexity" evidence="11">
    <location>
        <begin position="1483"/>
        <end position="1495"/>
    </location>
</feature>
<dbReference type="InterPro" id="IPR000591">
    <property type="entry name" value="DEP_dom"/>
</dbReference>
<feature type="compositionally biased region" description="Basic and acidic residues" evidence="11">
    <location>
        <begin position="426"/>
        <end position="436"/>
    </location>
</feature>
<feature type="region of interest" description="Disordered" evidence="11">
    <location>
        <begin position="499"/>
        <end position="541"/>
    </location>
</feature>
<dbReference type="SUPFAM" id="SSF57903">
    <property type="entry name" value="FYVE/PHD zinc finger"/>
    <property type="match status" value="1"/>
</dbReference>
<evidence type="ECO:0000256" key="2">
    <source>
        <dbReference type="ARBA" id="ARBA00022679"/>
    </source>
</evidence>
<dbReference type="Gene3D" id="1.10.10.10">
    <property type="entry name" value="Winged helix-like DNA-binding domain superfamily/Winged helix DNA-binding domain"/>
    <property type="match status" value="1"/>
</dbReference>
<dbReference type="Pfam" id="PF00118">
    <property type="entry name" value="Cpn60_TCP1"/>
    <property type="match status" value="1"/>
</dbReference>
<feature type="region of interest" description="Disordered" evidence="11">
    <location>
        <begin position="40"/>
        <end position="63"/>
    </location>
</feature>
<dbReference type="SUPFAM" id="SSF52029">
    <property type="entry name" value="GroEL apical domain-like"/>
    <property type="match status" value="1"/>
</dbReference>
<dbReference type="Pfam" id="PF01504">
    <property type="entry name" value="PIP5K"/>
    <property type="match status" value="1"/>
</dbReference>
<feature type="domain" description="FYVE-type" evidence="12">
    <location>
        <begin position="160"/>
        <end position="215"/>
    </location>
</feature>
<keyword evidence="4 10" id="KW-0547">Nucleotide-binding</keyword>
<feature type="domain" description="DEP" evidence="13">
    <location>
        <begin position="332"/>
        <end position="408"/>
    </location>
</feature>
<feature type="domain" description="PIPK" evidence="14">
    <location>
        <begin position="1634"/>
        <end position="1958"/>
    </location>
</feature>
<feature type="region of interest" description="Disordered" evidence="11">
    <location>
        <begin position="1470"/>
        <end position="1531"/>
    </location>
</feature>
<dbReference type="InterPro" id="IPR000306">
    <property type="entry name" value="Znf_FYVE"/>
</dbReference>
<dbReference type="Pfam" id="PF01363">
    <property type="entry name" value="FYVE"/>
    <property type="match status" value="1"/>
</dbReference>
<keyword evidence="16" id="KW-1185">Reference proteome</keyword>
<evidence type="ECO:0000256" key="6">
    <source>
        <dbReference type="ARBA" id="ARBA00022777"/>
    </source>
</evidence>
<dbReference type="Pfam" id="PF00610">
    <property type="entry name" value="DEP"/>
    <property type="match status" value="1"/>
</dbReference>
<keyword evidence="3" id="KW-0479">Metal-binding</keyword>
<dbReference type="Gene3D" id="3.30.810.10">
    <property type="entry name" value="2-Layer Sandwich"/>
    <property type="match status" value="1"/>
</dbReference>
<dbReference type="InterPro" id="IPR027484">
    <property type="entry name" value="PInositol-4-P-5-kinase_N"/>
</dbReference>
<dbReference type="Gene3D" id="3.50.7.10">
    <property type="entry name" value="GroEL"/>
    <property type="match status" value="1"/>
</dbReference>
<feature type="region of interest" description="Disordered" evidence="11">
    <location>
        <begin position="413"/>
        <end position="485"/>
    </location>
</feature>
<evidence type="ECO:0000256" key="5">
    <source>
        <dbReference type="ARBA" id="ARBA00022771"/>
    </source>
</evidence>
<evidence type="ECO:0000313" key="16">
    <source>
        <dbReference type="Proteomes" id="UP001642540"/>
    </source>
</evidence>
<dbReference type="SMART" id="SM00049">
    <property type="entry name" value="DEP"/>
    <property type="match status" value="1"/>
</dbReference>
<feature type="region of interest" description="Disordered" evidence="11">
    <location>
        <begin position="1422"/>
        <end position="1458"/>
    </location>
</feature>
<keyword evidence="7" id="KW-0862">Zinc</keyword>
<evidence type="ECO:0000256" key="8">
    <source>
        <dbReference type="ARBA" id="ARBA00022840"/>
    </source>
</evidence>
<keyword evidence="5 9" id="KW-0863">Zinc-finger</keyword>
<proteinExistence type="predicted"/>
<dbReference type="InterPro" id="IPR027483">
    <property type="entry name" value="PInositol-4-P-4/5-kinase_C_sf"/>
</dbReference>
<comment type="caution">
    <text evidence="15">The sequence shown here is derived from an EMBL/GenBank/DDBJ whole genome shotgun (WGS) entry which is preliminary data.</text>
</comment>
<evidence type="ECO:0000256" key="10">
    <source>
        <dbReference type="PROSITE-ProRule" id="PRU00781"/>
    </source>
</evidence>
<dbReference type="InterPro" id="IPR043548">
    <property type="entry name" value="PIKfyve"/>
</dbReference>
<evidence type="ECO:0000259" key="14">
    <source>
        <dbReference type="PROSITE" id="PS51455"/>
    </source>
</evidence>
<dbReference type="InterPro" id="IPR002423">
    <property type="entry name" value="Cpn60/GroEL/TCP-1"/>
</dbReference>
<keyword evidence="6 10" id="KW-0418">Kinase</keyword>
<dbReference type="InterPro" id="IPR002498">
    <property type="entry name" value="PInositol-4-P-4/5-kinase_core"/>
</dbReference>
<feature type="compositionally biased region" description="Low complexity" evidence="11">
    <location>
        <begin position="41"/>
        <end position="57"/>
    </location>
</feature>
<dbReference type="CDD" id="cd15725">
    <property type="entry name" value="FYVE_PIKfyve_Fab1"/>
    <property type="match status" value="1"/>
</dbReference>
<dbReference type="SUPFAM" id="SSF46785">
    <property type="entry name" value="Winged helix' DNA-binding domain"/>
    <property type="match status" value="1"/>
</dbReference>
<feature type="compositionally biased region" description="Basic and acidic residues" evidence="11">
    <location>
        <begin position="1506"/>
        <end position="1516"/>
    </location>
</feature>
<protein>
    <recommendedName>
        <fullName evidence="1">1-phosphatidylinositol-3-phosphate 5-kinase</fullName>
        <ecNumber evidence="1">2.7.1.150</ecNumber>
    </recommendedName>
</protein>
<dbReference type="InterPro" id="IPR013083">
    <property type="entry name" value="Znf_RING/FYVE/PHD"/>
</dbReference>
<dbReference type="InterPro" id="IPR036390">
    <property type="entry name" value="WH_DNA-bd_sf"/>
</dbReference>
<sequence length="1974" mass="221829">MSNLNSTHKLTEFPPLEAEEKADGRFSLSKFMFWRKSDVEPSAVPPSYVSSTSSGPSSVPPLPTTEVIPEVSVGGRRADSLENVAVSASIPVRRKVPTTTPVYYRSDSNLSNPSPDPMDGAASPFAFEARTLPNVLRRISNLIAMGSHNQADIKKYWMPDSVSKECYECGERFTTFRRKHHCRICGQIFCSRCCSQEIPGKIIGYSGDLRVCIYCCKIVLSYLQSADLNSDLTDDLRMVQEDLQNRFGAATPDSSLGQQASGQFGFSSGTEYAYRSLPRRKASVGYQEERFATSKNLDTTQESVVGAAIDDKGKPLSDWVGLKTLWDEMCHPVSGIDWATHRHNMIKNYHSCVVGSELVDWLLAQRKITWRGQGIQIGQMLIDSGLLECVSQVEQVFMDAYALYRPSTLPLPSLHEVPEPSSARSSTDHGDGRKWSDTVQDPLWMKQIQNPQRKANDDSVSQHSKDDSKASDSDEKSSKIRLPSSSSMYSVDLNLKNSTVSMSRPKDSLDPYDNNPISNTGVSPSVSTKTTPRPQRKSTTMSITTEAMTDEFLQKTLLAQKERSKDVSVHTGWHSPQELTNDSEMAAFQRLCNAYIKHENDFLIQLLESMNLSSSWIDIILPIVHKVTEIVRPDVKHSDDDMDIRQYIQFKKVPGGTKEDCRIVNGAVCTKNISHRNMRHKLKDPKILLVGSSIDYQRFENRFLSLEPLVMQEYDYLRNTVARICALNPDLVIVEKTVARLAQEFLLDHGITLVINVKPSVMERIARCTQGVVCDSVDTHIGGRPQLGLCHNFYLETFKISEGMQKTLMFFDGCAMHLGCTVLLRGGTTSELKKVKKIISLMMFVAYNWRLERSFHIDSFSMPPNGKDEISLSSSINSPSSEIFVEAREELSPQTTSPLQIQMSKSSSEDSGVITESKNILVTPNSIEETKSSFRSLNECLGQIILSASPFIAYPLPYLETEEGKRCDLRTFFPMEVYSSVRMNSAKRLSLGSINPELIAECENNIINAYMHGVYINSKIFMDSPVIERKDSHTFTSKKLTSPIASDDVQSLIADFRRVGGRLKFTSQAENQLSQAQKLRSNNSSWNTLEPDKTRSGEVAERLDCLDPFLHQKLSVSFCSYSPLSTNFPYFCVNPWTVNMDMYGRNDISLGMFLERYCFRKSYLCPAKNCDTPMLQHVRRFVHQDACIQVILKELESPILGSGDNILMWSWCTLCKTVSPIVPMSVDAWFLSFAKYLELRFHGSQYIRRAFDSQCLHSLHHEHQQFFAQHNIVAAFKYSKVKLWEVSLPPFFIRTKHVPKSVHQLIEDVKSVAIIGHGVHGNIMEVLNSLKESAAGLRVEDVLNGLFELLKVEKSVFRSKIEDIQVSLTSPNLQGDKCSKESDAFLWKVTDAIGFLKCSIAETIQSWNTKLNDFLQLRKKEEKQTKGGISKNDTETPETKQLPRIESEPLFAPKDLEDSLRSTGNLIDSDYLADPKKDIDPETLSTGNTSTSGLTDESSGVGSHLISDESKGRNDRAASPSRGLYSADKSDVDAHRVADSLNASDDVADSGKPVPEKRTSNTVKTLISNLISGAGSVQLIQSPWPNTEHSFSSVLSSIPVTIFEGEPSSVVAFTLSSNEYRKQIKEKRKMRLGSSSTNQEEFMLSSGSPKDVFVDKIDLTKEIADEKSSSIEEKDGPKDADSHIEVQFRSSNAKFYCRVYFADQFRQLRELCLVEGEEFFIRSISRCVSWAASGGKSGSTFCKTVDDRFIVKQMSRFEIQSFLDFAPHYFDYMTTAFQEKRPTVLAKIVGVFRIGFKNSHTTSASKMDILIMENLFYGRNISQKFDLKGSIRNRLATTTGKEQEDLVLLDENLLNMACEYPLYIRPHTKTVLLTALNNDSRFLGTQMVMDYSLLVGFDEEKRELVVGVIDYIRTFTWDKKIETFVKSSGILGGQGKTPTVVSPVEYQTRFCEAMDRYFLLVPDRWMGLGLGVDS</sequence>
<dbReference type="CDD" id="cd17300">
    <property type="entry name" value="PIPKc_PIKfyve"/>
    <property type="match status" value="1"/>
</dbReference>
<dbReference type="InterPro" id="IPR027410">
    <property type="entry name" value="TCP-1-like_intermed_sf"/>
</dbReference>
<dbReference type="InterPro" id="IPR017455">
    <property type="entry name" value="Znf_FYVE-rel"/>
</dbReference>
<feature type="region of interest" description="Disordered" evidence="11">
    <location>
        <begin position="1541"/>
        <end position="1560"/>
    </location>
</feature>
<dbReference type="InterPro" id="IPR036388">
    <property type="entry name" value="WH-like_DNA-bd_sf"/>
</dbReference>
<keyword evidence="2 10" id="KW-0808">Transferase</keyword>
<evidence type="ECO:0000256" key="9">
    <source>
        <dbReference type="PROSITE-ProRule" id="PRU00091"/>
    </source>
</evidence>
<dbReference type="SUPFAM" id="SSF54849">
    <property type="entry name" value="GroEL-intermediate domain like"/>
    <property type="match status" value="1"/>
</dbReference>
<evidence type="ECO:0000256" key="3">
    <source>
        <dbReference type="ARBA" id="ARBA00022723"/>
    </source>
</evidence>
<dbReference type="InterPro" id="IPR044769">
    <property type="entry name" value="PIKfyve_PIPKc"/>
</dbReference>
<dbReference type="EMBL" id="CAXLJM020000033">
    <property type="protein sequence ID" value="CAL8101719.1"/>
    <property type="molecule type" value="Genomic_DNA"/>
</dbReference>
<evidence type="ECO:0000259" key="13">
    <source>
        <dbReference type="PROSITE" id="PS50186"/>
    </source>
</evidence>
<dbReference type="SUPFAM" id="SSF56104">
    <property type="entry name" value="SAICAR synthase-like"/>
    <property type="match status" value="1"/>
</dbReference>
<evidence type="ECO:0000259" key="12">
    <source>
        <dbReference type="PROSITE" id="PS50178"/>
    </source>
</evidence>
<dbReference type="Gene3D" id="3.30.40.10">
    <property type="entry name" value="Zinc/RING finger domain, C3HC4 (zinc finger)"/>
    <property type="match status" value="1"/>
</dbReference>
<dbReference type="SMART" id="SM00064">
    <property type="entry name" value="FYVE"/>
    <property type="match status" value="1"/>
</dbReference>
<evidence type="ECO:0000256" key="11">
    <source>
        <dbReference type="SAM" id="MobiDB-lite"/>
    </source>
</evidence>
<dbReference type="PROSITE" id="PS50186">
    <property type="entry name" value="DEP"/>
    <property type="match status" value="1"/>
</dbReference>
<gene>
    <name evidence="15" type="ORF">ODALV1_LOCUS10930</name>
</gene>
<evidence type="ECO:0000256" key="7">
    <source>
        <dbReference type="ARBA" id="ARBA00022833"/>
    </source>
</evidence>
<dbReference type="Gene3D" id="3.30.800.10">
    <property type="entry name" value="Phosphatidylinositol Phosphate Kinase II Beta"/>
    <property type="match status" value="1"/>
</dbReference>
<reference evidence="15 16" key="1">
    <citation type="submission" date="2024-08" db="EMBL/GenBank/DDBJ databases">
        <authorList>
            <person name="Cucini C."/>
            <person name="Frati F."/>
        </authorList>
    </citation>
    <scope>NUCLEOTIDE SEQUENCE [LARGE SCALE GENOMIC DNA]</scope>
</reference>
<feature type="compositionally biased region" description="Basic and acidic residues" evidence="11">
    <location>
        <begin position="463"/>
        <end position="478"/>
    </location>
</feature>
<evidence type="ECO:0000313" key="15">
    <source>
        <dbReference type="EMBL" id="CAL8101719.1"/>
    </source>
</evidence>
<dbReference type="EC" id="2.7.1.150" evidence="1"/>
<feature type="compositionally biased region" description="Basic and acidic residues" evidence="11">
    <location>
        <begin position="1432"/>
        <end position="1447"/>
    </location>
</feature>
<dbReference type="InterPro" id="IPR011011">
    <property type="entry name" value="Znf_FYVE_PHD"/>
</dbReference>
<dbReference type="PANTHER" id="PTHR46715:SF1">
    <property type="entry name" value="1-PHOSPHATIDYLINOSITOL 3-PHOSPHATE 5-KINASE"/>
    <property type="match status" value="1"/>
</dbReference>
<name>A0ABP1QFQ9_9HEXA</name>
<dbReference type="Proteomes" id="UP001642540">
    <property type="component" value="Unassembled WGS sequence"/>
</dbReference>
<evidence type="ECO:0000256" key="4">
    <source>
        <dbReference type="ARBA" id="ARBA00022741"/>
    </source>
</evidence>
<keyword evidence="8 10" id="KW-0067">ATP-binding</keyword>
<dbReference type="SMART" id="SM00330">
    <property type="entry name" value="PIPKc"/>
    <property type="match status" value="1"/>
</dbReference>
<dbReference type="PROSITE" id="PS51455">
    <property type="entry name" value="PIPK"/>
    <property type="match status" value="1"/>
</dbReference>
<dbReference type="PANTHER" id="PTHR46715">
    <property type="entry name" value="1-PHOSPHATIDYLINOSITOL 3-PHOSPHATE 5-KINASE"/>
    <property type="match status" value="1"/>
</dbReference>
<organism evidence="15 16">
    <name type="scientific">Orchesella dallaii</name>
    <dbReference type="NCBI Taxonomy" id="48710"/>
    <lineage>
        <taxon>Eukaryota</taxon>
        <taxon>Metazoa</taxon>
        <taxon>Ecdysozoa</taxon>
        <taxon>Arthropoda</taxon>
        <taxon>Hexapoda</taxon>
        <taxon>Collembola</taxon>
        <taxon>Entomobryomorpha</taxon>
        <taxon>Entomobryoidea</taxon>
        <taxon>Orchesellidae</taxon>
        <taxon>Orchesellinae</taxon>
        <taxon>Orchesella</taxon>
    </lineage>
</organism>
<dbReference type="InterPro" id="IPR027409">
    <property type="entry name" value="GroEL-like_apical_dom_sf"/>
</dbReference>
<feature type="compositionally biased region" description="Polar residues" evidence="11">
    <location>
        <begin position="515"/>
        <end position="541"/>
    </location>
</feature>
<evidence type="ECO:0000256" key="1">
    <source>
        <dbReference type="ARBA" id="ARBA00012009"/>
    </source>
</evidence>
<feature type="compositionally biased region" description="Polar residues" evidence="11">
    <location>
        <begin position="447"/>
        <end position="462"/>
    </location>
</feature>